<reference evidence="2" key="1">
    <citation type="submission" date="2020-05" db="EMBL/GenBank/DDBJ databases">
        <authorList>
            <person name="Chiriac C."/>
            <person name="Salcher M."/>
            <person name="Ghai R."/>
            <person name="Kavagutti S V."/>
        </authorList>
    </citation>
    <scope>NUCLEOTIDE SEQUENCE</scope>
</reference>
<sequence>MSFAITPATMMNSVSVPTFANASPEVEKRRMSAAYEPSRPIQTKASIVTAVLGSGAESMPSPPTKTTAEAMNAKANTSGNAASPIQ</sequence>
<proteinExistence type="predicted"/>
<feature type="compositionally biased region" description="Polar residues" evidence="1">
    <location>
        <begin position="64"/>
        <end position="86"/>
    </location>
</feature>
<name>A0A6J6K3J3_9ZZZZ</name>
<dbReference type="AlphaFoldDB" id="A0A6J6K3J3"/>
<feature type="region of interest" description="Disordered" evidence="1">
    <location>
        <begin position="54"/>
        <end position="86"/>
    </location>
</feature>
<evidence type="ECO:0000313" key="2">
    <source>
        <dbReference type="EMBL" id="CAB4644391.1"/>
    </source>
</evidence>
<protein>
    <submittedName>
        <fullName evidence="2">Unannotated protein</fullName>
    </submittedName>
</protein>
<gene>
    <name evidence="2" type="ORF">UFOPK2166_00445</name>
</gene>
<organism evidence="2">
    <name type="scientific">freshwater metagenome</name>
    <dbReference type="NCBI Taxonomy" id="449393"/>
    <lineage>
        <taxon>unclassified sequences</taxon>
        <taxon>metagenomes</taxon>
        <taxon>ecological metagenomes</taxon>
    </lineage>
</organism>
<dbReference type="EMBL" id="CAEZWB010000037">
    <property type="protein sequence ID" value="CAB4644391.1"/>
    <property type="molecule type" value="Genomic_DNA"/>
</dbReference>
<accession>A0A6J6K3J3</accession>
<evidence type="ECO:0000256" key="1">
    <source>
        <dbReference type="SAM" id="MobiDB-lite"/>
    </source>
</evidence>